<feature type="domain" description="Thioredoxin" evidence="7">
    <location>
        <begin position="39"/>
        <end position="197"/>
    </location>
</feature>
<proteinExistence type="predicted"/>
<dbReference type="InterPro" id="IPR050924">
    <property type="entry name" value="Peroxiredoxin_BCP/PrxQ"/>
</dbReference>
<gene>
    <name evidence="8" type="ORF">Pla52o_37410</name>
</gene>
<keyword evidence="9" id="KW-1185">Reference proteome</keyword>
<keyword evidence="5" id="KW-0676">Redox-active center</keyword>
<evidence type="ECO:0000313" key="9">
    <source>
        <dbReference type="Proteomes" id="UP000316304"/>
    </source>
</evidence>
<keyword evidence="4" id="KW-1015">Disulfide bond</keyword>
<keyword evidence="3" id="KW-0560">Oxidoreductase</keyword>
<organism evidence="8 9">
    <name type="scientific">Novipirellula galeiformis</name>
    <dbReference type="NCBI Taxonomy" id="2528004"/>
    <lineage>
        <taxon>Bacteria</taxon>
        <taxon>Pseudomonadati</taxon>
        <taxon>Planctomycetota</taxon>
        <taxon>Planctomycetia</taxon>
        <taxon>Pirellulales</taxon>
        <taxon>Pirellulaceae</taxon>
        <taxon>Novipirellula</taxon>
    </lineage>
</organism>
<evidence type="ECO:0000256" key="4">
    <source>
        <dbReference type="ARBA" id="ARBA00023157"/>
    </source>
</evidence>
<dbReference type="Gene3D" id="3.40.30.10">
    <property type="entry name" value="Glutaredoxin"/>
    <property type="match status" value="1"/>
</dbReference>
<dbReference type="GO" id="GO:0008379">
    <property type="term" value="F:thioredoxin peroxidase activity"/>
    <property type="evidence" value="ECO:0007669"/>
    <property type="project" value="TreeGrafter"/>
</dbReference>
<dbReference type="InterPro" id="IPR013740">
    <property type="entry name" value="Redoxin"/>
</dbReference>
<dbReference type="RefSeq" id="WP_231612434.1">
    <property type="nucleotide sequence ID" value="NZ_SJPT01000006.1"/>
</dbReference>
<name>A0A5C6CDJ9_9BACT</name>
<comment type="caution">
    <text evidence="8">The sequence shown here is derived from an EMBL/GenBank/DDBJ whole genome shotgun (WGS) entry which is preliminary data.</text>
</comment>
<evidence type="ECO:0000313" key="8">
    <source>
        <dbReference type="EMBL" id="TWU21554.1"/>
    </source>
</evidence>
<accession>A0A5C6CDJ9</accession>
<evidence type="ECO:0000256" key="6">
    <source>
        <dbReference type="SAM" id="SignalP"/>
    </source>
</evidence>
<evidence type="ECO:0000256" key="1">
    <source>
        <dbReference type="ARBA" id="ARBA00022559"/>
    </source>
</evidence>
<dbReference type="AlphaFoldDB" id="A0A5C6CDJ9"/>
<evidence type="ECO:0000256" key="3">
    <source>
        <dbReference type="ARBA" id="ARBA00023002"/>
    </source>
</evidence>
<dbReference type="Pfam" id="PF08534">
    <property type="entry name" value="Redoxin"/>
    <property type="match status" value="1"/>
</dbReference>
<dbReference type="EMBL" id="SJPT01000006">
    <property type="protein sequence ID" value="TWU21554.1"/>
    <property type="molecule type" value="Genomic_DNA"/>
</dbReference>
<evidence type="ECO:0000256" key="2">
    <source>
        <dbReference type="ARBA" id="ARBA00022862"/>
    </source>
</evidence>
<evidence type="ECO:0000256" key="5">
    <source>
        <dbReference type="ARBA" id="ARBA00023284"/>
    </source>
</evidence>
<protein>
    <submittedName>
        <fullName evidence="8">Redoxin</fullName>
    </submittedName>
</protein>
<keyword evidence="6" id="KW-0732">Signal</keyword>
<dbReference type="InterPro" id="IPR013766">
    <property type="entry name" value="Thioredoxin_domain"/>
</dbReference>
<dbReference type="PROSITE" id="PS51352">
    <property type="entry name" value="THIOREDOXIN_2"/>
    <property type="match status" value="1"/>
</dbReference>
<sequence length="197" mass="20846" precursor="true">MKTVLPLAFAALVVSTTLAVPAVAQSSTQTPVAQAKRLLAPGNTAKDFQLRSVGGELSGNVRLSDVNAEGTVVVVVLRGFPGRQCPACSAQVADFVKNADKFAAKKARVLLIYPGAKSQLDQHAGDFLQGTKLPKPLTFLLDPGYQFTNAYGLRWNAVNETSYPSTLVVDKSGKITYAKISETHGGRATTDEILAAL</sequence>
<reference evidence="8 9" key="1">
    <citation type="submission" date="2019-02" db="EMBL/GenBank/DDBJ databases">
        <title>Deep-cultivation of Planctomycetes and their phenomic and genomic characterization uncovers novel biology.</title>
        <authorList>
            <person name="Wiegand S."/>
            <person name="Jogler M."/>
            <person name="Boedeker C."/>
            <person name="Pinto D."/>
            <person name="Vollmers J."/>
            <person name="Rivas-Marin E."/>
            <person name="Kohn T."/>
            <person name="Peeters S.H."/>
            <person name="Heuer A."/>
            <person name="Rast P."/>
            <person name="Oberbeckmann S."/>
            <person name="Bunk B."/>
            <person name="Jeske O."/>
            <person name="Meyerdierks A."/>
            <person name="Storesund J.E."/>
            <person name="Kallscheuer N."/>
            <person name="Luecker S."/>
            <person name="Lage O.M."/>
            <person name="Pohl T."/>
            <person name="Merkel B.J."/>
            <person name="Hornburger P."/>
            <person name="Mueller R.-W."/>
            <person name="Bruemmer F."/>
            <person name="Labrenz M."/>
            <person name="Spormann A.M."/>
            <person name="Op Den Camp H."/>
            <person name="Overmann J."/>
            <person name="Amann R."/>
            <person name="Jetten M.S.M."/>
            <person name="Mascher T."/>
            <person name="Medema M.H."/>
            <person name="Devos D.P."/>
            <person name="Kaster A.-K."/>
            <person name="Ovreas L."/>
            <person name="Rohde M."/>
            <person name="Galperin M.Y."/>
            <person name="Jogler C."/>
        </authorList>
    </citation>
    <scope>NUCLEOTIDE SEQUENCE [LARGE SCALE GENOMIC DNA]</scope>
    <source>
        <strain evidence="8 9">Pla52o</strain>
    </source>
</reference>
<evidence type="ECO:0000259" key="7">
    <source>
        <dbReference type="PROSITE" id="PS51352"/>
    </source>
</evidence>
<feature type="chain" id="PRO_5022679654" evidence="6">
    <location>
        <begin position="20"/>
        <end position="197"/>
    </location>
</feature>
<dbReference type="GO" id="GO:0034599">
    <property type="term" value="P:cellular response to oxidative stress"/>
    <property type="evidence" value="ECO:0007669"/>
    <property type="project" value="TreeGrafter"/>
</dbReference>
<dbReference type="PANTHER" id="PTHR42801">
    <property type="entry name" value="THIOREDOXIN-DEPENDENT PEROXIDE REDUCTASE"/>
    <property type="match status" value="1"/>
</dbReference>
<dbReference type="GO" id="GO:0005737">
    <property type="term" value="C:cytoplasm"/>
    <property type="evidence" value="ECO:0007669"/>
    <property type="project" value="TreeGrafter"/>
</dbReference>
<keyword evidence="2" id="KW-0049">Antioxidant</keyword>
<dbReference type="PANTHER" id="PTHR42801:SF4">
    <property type="entry name" value="AHPC_TSA FAMILY PROTEIN"/>
    <property type="match status" value="1"/>
</dbReference>
<dbReference type="SUPFAM" id="SSF52833">
    <property type="entry name" value="Thioredoxin-like"/>
    <property type="match status" value="1"/>
</dbReference>
<dbReference type="Proteomes" id="UP000316304">
    <property type="component" value="Unassembled WGS sequence"/>
</dbReference>
<keyword evidence="1" id="KW-0575">Peroxidase</keyword>
<dbReference type="GO" id="GO:0045454">
    <property type="term" value="P:cell redox homeostasis"/>
    <property type="evidence" value="ECO:0007669"/>
    <property type="project" value="TreeGrafter"/>
</dbReference>
<feature type="signal peptide" evidence="6">
    <location>
        <begin position="1"/>
        <end position="19"/>
    </location>
</feature>
<dbReference type="InterPro" id="IPR036249">
    <property type="entry name" value="Thioredoxin-like_sf"/>
</dbReference>